<dbReference type="InterPro" id="IPR020846">
    <property type="entry name" value="MFS_dom"/>
</dbReference>
<keyword evidence="6 8" id="KW-1133">Transmembrane helix</keyword>
<feature type="transmembrane region" description="Helical" evidence="8">
    <location>
        <begin position="45"/>
        <end position="65"/>
    </location>
</feature>
<comment type="caution">
    <text evidence="10">The sequence shown here is derived from an EMBL/GenBank/DDBJ whole genome shotgun (WGS) entry which is preliminary data.</text>
</comment>
<evidence type="ECO:0000256" key="2">
    <source>
        <dbReference type="ARBA" id="ARBA00008335"/>
    </source>
</evidence>
<feature type="transmembrane region" description="Helical" evidence="8">
    <location>
        <begin position="163"/>
        <end position="185"/>
    </location>
</feature>
<dbReference type="GO" id="GO:0005886">
    <property type="term" value="C:plasma membrane"/>
    <property type="evidence" value="ECO:0007669"/>
    <property type="project" value="UniProtKB-SubCell"/>
</dbReference>
<organism evidence="10 11">
    <name type="scientific">Pseudomonas fluorescens</name>
    <dbReference type="NCBI Taxonomy" id="294"/>
    <lineage>
        <taxon>Bacteria</taxon>
        <taxon>Pseudomonadati</taxon>
        <taxon>Pseudomonadota</taxon>
        <taxon>Gammaproteobacteria</taxon>
        <taxon>Pseudomonadales</taxon>
        <taxon>Pseudomonadaceae</taxon>
        <taxon>Pseudomonas</taxon>
    </lineage>
</organism>
<evidence type="ECO:0000259" key="9">
    <source>
        <dbReference type="PROSITE" id="PS50850"/>
    </source>
</evidence>
<evidence type="ECO:0000256" key="5">
    <source>
        <dbReference type="ARBA" id="ARBA00022692"/>
    </source>
</evidence>
<evidence type="ECO:0000256" key="8">
    <source>
        <dbReference type="SAM" id="Phobius"/>
    </source>
</evidence>
<sequence length="396" mass="41666">MEKGTAEFMRTALALFAGGFATFALLYCVQPLMPILSHDFSLNAAQASLSLSISTGLMAIGMLVTGPISDAVGRKPVMVAALFSAALCTLLSAVVPTWTEILIMRALVGLSLSGLAAVGMTYLGEEIHPKHTGLAMGLYIAGNAVGGMSGRLISGVLVDFTTWRIAVLIIGGIALASAILFAKFLPASRNFCPIRLNPKALTDGFSVHFKDAGLPWLFLEAFLLMGSFVTMFNYIGYRLLAEPYHMSQALVGLISAAYLAGIYSSAKVGSLADKYGRRSMFMVSILVMAAGLGLTMASPVVVILLGIVVFTFGFFGAHSVASSWIGRRTVRAKGQASSLYLFSYYVGSSVVGSLGGFAYHAGGWNGVGAFMGAFLLFALLVALKLKKLPITSTDLG</sequence>
<dbReference type="Proteomes" id="UP000031587">
    <property type="component" value="Unassembled WGS sequence"/>
</dbReference>
<dbReference type="GO" id="GO:0022857">
    <property type="term" value="F:transmembrane transporter activity"/>
    <property type="evidence" value="ECO:0007669"/>
    <property type="project" value="InterPro"/>
</dbReference>
<dbReference type="EMBL" id="JTGH01000010">
    <property type="protein sequence ID" value="KIF60679.1"/>
    <property type="molecule type" value="Genomic_DNA"/>
</dbReference>
<dbReference type="PROSITE" id="PS50850">
    <property type="entry name" value="MFS"/>
    <property type="match status" value="1"/>
</dbReference>
<feature type="transmembrane region" description="Helical" evidence="8">
    <location>
        <begin position="77"/>
        <end position="95"/>
    </location>
</feature>
<gene>
    <name evidence="10" type="ORF">QS95_12660</name>
</gene>
<keyword evidence="7 8" id="KW-0472">Membrane</keyword>
<dbReference type="Gene3D" id="1.20.1250.20">
    <property type="entry name" value="MFS general substrate transporter like domains"/>
    <property type="match status" value="1"/>
</dbReference>
<keyword evidence="3" id="KW-0813">Transport</keyword>
<dbReference type="PANTHER" id="PTHR43271:SF1">
    <property type="entry name" value="INNER MEMBRANE TRANSPORT PROTEIN YNFM"/>
    <property type="match status" value="1"/>
</dbReference>
<dbReference type="CDD" id="cd17324">
    <property type="entry name" value="MFS_NepI_like"/>
    <property type="match status" value="1"/>
</dbReference>
<feature type="transmembrane region" description="Helical" evidence="8">
    <location>
        <begin position="101"/>
        <end position="124"/>
    </location>
</feature>
<feature type="transmembrane region" description="Helical" evidence="8">
    <location>
        <begin position="338"/>
        <end position="358"/>
    </location>
</feature>
<evidence type="ECO:0000256" key="1">
    <source>
        <dbReference type="ARBA" id="ARBA00004651"/>
    </source>
</evidence>
<reference evidence="10 11" key="1">
    <citation type="submission" date="2014-11" db="EMBL/GenBank/DDBJ databases">
        <title>Draft genome sequence of Pseudomonas fluorescens strains SF4c SF39a.</title>
        <authorList>
            <person name="Underwood G.E."/>
            <person name="Ly L.K."/>
            <person name="Bitzer A.S."/>
            <person name="Godino A."/>
            <person name="Bucci V."/>
            <person name="Fischer S."/>
            <person name="Silby M.W."/>
        </authorList>
    </citation>
    <scope>NUCLEOTIDE SEQUENCE [LARGE SCALE GENOMIC DNA]</scope>
    <source>
        <strain evidence="10 11">SF4c</strain>
    </source>
</reference>
<dbReference type="PROSITE" id="PS00216">
    <property type="entry name" value="SUGAR_TRANSPORT_1"/>
    <property type="match status" value="1"/>
</dbReference>
<dbReference type="SUPFAM" id="SSF103473">
    <property type="entry name" value="MFS general substrate transporter"/>
    <property type="match status" value="1"/>
</dbReference>
<evidence type="ECO:0000256" key="3">
    <source>
        <dbReference type="ARBA" id="ARBA00022448"/>
    </source>
</evidence>
<dbReference type="AlphaFoldDB" id="A0AAE2A8D1"/>
<feature type="transmembrane region" description="Helical" evidence="8">
    <location>
        <begin position="249"/>
        <end position="268"/>
    </location>
</feature>
<evidence type="ECO:0000256" key="7">
    <source>
        <dbReference type="ARBA" id="ARBA00023136"/>
    </source>
</evidence>
<dbReference type="InterPro" id="IPR011701">
    <property type="entry name" value="MFS"/>
</dbReference>
<accession>A0AAE2A8D1</accession>
<dbReference type="InterPro" id="IPR005829">
    <property type="entry name" value="Sugar_transporter_CS"/>
</dbReference>
<feature type="transmembrane region" description="Helical" evidence="8">
    <location>
        <begin position="12"/>
        <end position="33"/>
    </location>
</feature>
<feature type="transmembrane region" description="Helical" evidence="8">
    <location>
        <begin position="280"/>
        <end position="297"/>
    </location>
</feature>
<name>A0AAE2A8D1_PSEFL</name>
<evidence type="ECO:0000256" key="4">
    <source>
        <dbReference type="ARBA" id="ARBA00022475"/>
    </source>
</evidence>
<protein>
    <submittedName>
        <fullName evidence="10">Membrane protein</fullName>
    </submittedName>
</protein>
<feature type="transmembrane region" description="Helical" evidence="8">
    <location>
        <begin position="136"/>
        <end position="157"/>
    </location>
</feature>
<evidence type="ECO:0000313" key="11">
    <source>
        <dbReference type="Proteomes" id="UP000031587"/>
    </source>
</evidence>
<keyword evidence="5 8" id="KW-0812">Transmembrane</keyword>
<feature type="transmembrane region" description="Helical" evidence="8">
    <location>
        <begin position="303"/>
        <end position="326"/>
    </location>
</feature>
<keyword evidence="4" id="KW-1003">Cell membrane</keyword>
<evidence type="ECO:0000256" key="6">
    <source>
        <dbReference type="ARBA" id="ARBA00022989"/>
    </source>
</evidence>
<dbReference type="PANTHER" id="PTHR43271">
    <property type="entry name" value="BLL2771 PROTEIN"/>
    <property type="match status" value="1"/>
</dbReference>
<comment type="subcellular location">
    <subcellularLocation>
        <location evidence="1">Cell membrane</location>
        <topology evidence="1">Multi-pass membrane protein</topology>
    </subcellularLocation>
</comment>
<feature type="domain" description="Major facilitator superfamily (MFS) profile" evidence="9">
    <location>
        <begin position="7"/>
        <end position="390"/>
    </location>
</feature>
<proteinExistence type="inferred from homology"/>
<dbReference type="InterPro" id="IPR036259">
    <property type="entry name" value="MFS_trans_sf"/>
</dbReference>
<feature type="transmembrane region" description="Helical" evidence="8">
    <location>
        <begin position="216"/>
        <end position="237"/>
    </location>
</feature>
<dbReference type="Pfam" id="PF07690">
    <property type="entry name" value="MFS_1"/>
    <property type="match status" value="1"/>
</dbReference>
<evidence type="ECO:0000313" key="10">
    <source>
        <dbReference type="EMBL" id="KIF60679.1"/>
    </source>
</evidence>
<feature type="transmembrane region" description="Helical" evidence="8">
    <location>
        <begin position="364"/>
        <end position="383"/>
    </location>
</feature>
<comment type="similarity">
    <text evidence="2">Belongs to the major facilitator superfamily.</text>
</comment>